<dbReference type="InterPro" id="IPR035906">
    <property type="entry name" value="MetI-like_sf"/>
</dbReference>
<evidence type="ECO:0000256" key="1">
    <source>
        <dbReference type="ARBA" id="ARBA00004651"/>
    </source>
</evidence>
<sequence length="291" mass="32470">MVQSAAAGAGNSYRKYTPSKIVFFLIKWFLILFFAVYTLFPLLWLFITSLKTNAEYFADPFSFPAVFQFRNYVNAFNQANLGRMIFNSITVSVAAVAVNLLVASMAAYPLSRFRFKGREIIFLLFSAGIMVPLNALMVPYFTIFSRIGLLDSLNSLRILYAAIGLPISTFIIRGFMDSLPGEIEEAAYIDGCGFFGRFFRIVLPLSKTGLVTAGTFQFLTCWNEFVYANLLTSSPQNKTIQIGIRYFTNQFTTDYVSMYAAIVIAIIPSVLGYILFQKQVISGLTSGAVKG</sequence>
<dbReference type="EMBL" id="CP067089">
    <property type="protein sequence ID" value="QQO09506.1"/>
    <property type="molecule type" value="Genomic_DNA"/>
</dbReference>
<dbReference type="Pfam" id="PF00528">
    <property type="entry name" value="BPD_transp_1"/>
    <property type="match status" value="1"/>
</dbReference>
<accession>A0A7T7XND0</accession>
<keyword evidence="5 8" id="KW-0812">Transmembrane</keyword>
<evidence type="ECO:0000259" key="9">
    <source>
        <dbReference type="PROSITE" id="PS50928"/>
    </source>
</evidence>
<evidence type="ECO:0000313" key="11">
    <source>
        <dbReference type="Proteomes" id="UP000595917"/>
    </source>
</evidence>
<name>A0A7T7XND0_9SPIR</name>
<dbReference type="PANTHER" id="PTHR43744">
    <property type="entry name" value="ABC TRANSPORTER PERMEASE PROTEIN MG189-RELATED-RELATED"/>
    <property type="match status" value="1"/>
</dbReference>
<comment type="similarity">
    <text evidence="8">Belongs to the binding-protein-dependent transport system permease family.</text>
</comment>
<keyword evidence="11" id="KW-1185">Reference proteome</keyword>
<dbReference type="InterPro" id="IPR000515">
    <property type="entry name" value="MetI-like"/>
</dbReference>
<dbReference type="PROSITE" id="PS50928">
    <property type="entry name" value="ABC_TM1"/>
    <property type="match status" value="1"/>
</dbReference>
<evidence type="ECO:0000256" key="3">
    <source>
        <dbReference type="ARBA" id="ARBA00022448"/>
    </source>
</evidence>
<evidence type="ECO:0000256" key="6">
    <source>
        <dbReference type="ARBA" id="ARBA00022989"/>
    </source>
</evidence>
<dbReference type="Gene3D" id="1.10.3720.10">
    <property type="entry name" value="MetI-like"/>
    <property type="match status" value="1"/>
</dbReference>
<keyword evidence="3 8" id="KW-0813">Transport</keyword>
<dbReference type="Proteomes" id="UP000595917">
    <property type="component" value="Chromosome"/>
</dbReference>
<feature type="domain" description="ABC transmembrane type-1" evidence="9">
    <location>
        <begin position="85"/>
        <end position="275"/>
    </location>
</feature>
<dbReference type="SUPFAM" id="SSF161098">
    <property type="entry name" value="MetI-like"/>
    <property type="match status" value="1"/>
</dbReference>
<proteinExistence type="inferred from homology"/>
<evidence type="ECO:0000256" key="2">
    <source>
        <dbReference type="ARBA" id="ARBA00020515"/>
    </source>
</evidence>
<dbReference type="GO" id="GO:0055085">
    <property type="term" value="P:transmembrane transport"/>
    <property type="evidence" value="ECO:0007669"/>
    <property type="project" value="InterPro"/>
</dbReference>
<organism evidence="10 11">
    <name type="scientific">Breznakiella homolactica</name>
    <dbReference type="NCBI Taxonomy" id="2798577"/>
    <lineage>
        <taxon>Bacteria</taxon>
        <taxon>Pseudomonadati</taxon>
        <taxon>Spirochaetota</taxon>
        <taxon>Spirochaetia</taxon>
        <taxon>Spirochaetales</taxon>
        <taxon>Breznakiellaceae</taxon>
        <taxon>Breznakiella</taxon>
    </lineage>
</organism>
<feature type="transmembrane region" description="Helical" evidence="8">
    <location>
        <begin position="84"/>
        <end position="108"/>
    </location>
</feature>
<dbReference type="KEGG" id="bhc:JFL75_00880"/>
<dbReference type="GO" id="GO:0005886">
    <property type="term" value="C:plasma membrane"/>
    <property type="evidence" value="ECO:0007669"/>
    <property type="project" value="UniProtKB-SubCell"/>
</dbReference>
<evidence type="ECO:0000256" key="7">
    <source>
        <dbReference type="ARBA" id="ARBA00023136"/>
    </source>
</evidence>
<dbReference type="AlphaFoldDB" id="A0A7T7XND0"/>
<evidence type="ECO:0000256" key="5">
    <source>
        <dbReference type="ARBA" id="ARBA00022692"/>
    </source>
</evidence>
<comment type="subcellular location">
    <subcellularLocation>
        <location evidence="1 8">Cell membrane</location>
        <topology evidence="1 8">Multi-pass membrane protein</topology>
    </subcellularLocation>
</comment>
<dbReference type="CDD" id="cd06261">
    <property type="entry name" value="TM_PBP2"/>
    <property type="match status" value="1"/>
</dbReference>
<feature type="transmembrane region" description="Helical" evidence="8">
    <location>
        <begin position="21"/>
        <end position="47"/>
    </location>
</feature>
<feature type="transmembrane region" description="Helical" evidence="8">
    <location>
        <begin position="158"/>
        <end position="176"/>
    </location>
</feature>
<feature type="transmembrane region" description="Helical" evidence="8">
    <location>
        <begin position="120"/>
        <end position="138"/>
    </location>
</feature>
<keyword evidence="6 8" id="KW-1133">Transmembrane helix</keyword>
<reference evidence="10" key="1">
    <citation type="submission" date="2021-01" db="EMBL/GenBank/DDBJ databases">
        <title>Description of Breznakiella homolactica.</title>
        <authorList>
            <person name="Song Y."/>
            <person name="Brune A."/>
        </authorList>
    </citation>
    <scope>NUCLEOTIDE SEQUENCE</scope>
    <source>
        <strain evidence="10">RmG30</strain>
    </source>
</reference>
<keyword evidence="4" id="KW-1003">Cell membrane</keyword>
<protein>
    <recommendedName>
        <fullName evidence="2">sn-glycerol-3-phosphate transport system permease protein UgpE</fullName>
    </recommendedName>
</protein>
<evidence type="ECO:0000256" key="8">
    <source>
        <dbReference type="RuleBase" id="RU363032"/>
    </source>
</evidence>
<keyword evidence="7 8" id="KW-0472">Membrane</keyword>
<feature type="transmembrane region" description="Helical" evidence="8">
    <location>
        <begin position="255"/>
        <end position="276"/>
    </location>
</feature>
<evidence type="ECO:0000313" key="10">
    <source>
        <dbReference type="EMBL" id="QQO09506.1"/>
    </source>
</evidence>
<gene>
    <name evidence="10" type="ORF">JFL75_00880</name>
</gene>
<dbReference type="PANTHER" id="PTHR43744:SF8">
    <property type="entry name" value="SN-GLYCEROL-3-PHOSPHATE TRANSPORT SYSTEM PERMEASE PROTEIN UGPE"/>
    <property type="match status" value="1"/>
</dbReference>
<dbReference type="RefSeq" id="WP_215626809.1">
    <property type="nucleotide sequence ID" value="NZ_CP067089.2"/>
</dbReference>
<evidence type="ECO:0000256" key="4">
    <source>
        <dbReference type="ARBA" id="ARBA00022475"/>
    </source>
</evidence>